<protein>
    <submittedName>
        <fullName evidence="1">Uncharacterized protein</fullName>
    </submittedName>
</protein>
<name>A0AAD5NBG4_PARTN</name>
<dbReference type="AlphaFoldDB" id="A0AAD5NBG4"/>
<organism evidence="1 2">
    <name type="scientific">Parelaphostrongylus tenuis</name>
    <name type="common">Meningeal worm</name>
    <dbReference type="NCBI Taxonomy" id="148309"/>
    <lineage>
        <taxon>Eukaryota</taxon>
        <taxon>Metazoa</taxon>
        <taxon>Ecdysozoa</taxon>
        <taxon>Nematoda</taxon>
        <taxon>Chromadorea</taxon>
        <taxon>Rhabditida</taxon>
        <taxon>Rhabditina</taxon>
        <taxon>Rhabditomorpha</taxon>
        <taxon>Strongyloidea</taxon>
        <taxon>Metastrongylidae</taxon>
        <taxon>Parelaphostrongylus</taxon>
    </lineage>
</organism>
<evidence type="ECO:0000313" key="1">
    <source>
        <dbReference type="EMBL" id="KAJ1364699.1"/>
    </source>
</evidence>
<keyword evidence="2" id="KW-1185">Reference proteome</keyword>
<reference evidence="1" key="1">
    <citation type="submission" date="2021-06" db="EMBL/GenBank/DDBJ databases">
        <title>Parelaphostrongylus tenuis whole genome reference sequence.</title>
        <authorList>
            <person name="Garwood T.J."/>
            <person name="Larsen P.A."/>
            <person name="Fountain-Jones N.M."/>
            <person name="Garbe J.R."/>
            <person name="Macchietto M.G."/>
            <person name="Kania S.A."/>
            <person name="Gerhold R.W."/>
            <person name="Richards J.E."/>
            <person name="Wolf T.M."/>
        </authorList>
    </citation>
    <scope>NUCLEOTIDE SEQUENCE</scope>
    <source>
        <strain evidence="1">MNPRO001-30</strain>
        <tissue evidence="1">Meninges</tissue>
    </source>
</reference>
<dbReference type="Proteomes" id="UP001196413">
    <property type="component" value="Unassembled WGS sequence"/>
</dbReference>
<accession>A0AAD5NBG4</accession>
<gene>
    <name evidence="1" type="ORF">KIN20_024843</name>
</gene>
<sequence>MISNVQTSRSGRLLKDADKKWHKGNWIPCVKVMDRKNERIAVIESHKARMKTTDRTKISWF</sequence>
<evidence type="ECO:0000313" key="2">
    <source>
        <dbReference type="Proteomes" id="UP001196413"/>
    </source>
</evidence>
<proteinExistence type="predicted"/>
<dbReference type="EMBL" id="JAHQIW010005038">
    <property type="protein sequence ID" value="KAJ1364699.1"/>
    <property type="molecule type" value="Genomic_DNA"/>
</dbReference>
<comment type="caution">
    <text evidence="1">The sequence shown here is derived from an EMBL/GenBank/DDBJ whole genome shotgun (WGS) entry which is preliminary data.</text>
</comment>